<organism evidence="2 3">
    <name type="scientific">Sphingomonas morindae</name>
    <dbReference type="NCBI Taxonomy" id="1541170"/>
    <lineage>
        <taxon>Bacteria</taxon>
        <taxon>Pseudomonadati</taxon>
        <taxon>Pseudomonadota</taxon>
        <taxon>Alphaproteobacteria</taxon>
        <taxon>Sphingomonadales</taxon>
        <taxon>Sphingomonadaceae</taxon>
        <taxon>Sphingomonas</taxon>
    </lineage>
</organism>
<evidence type="ECO:0000256" key="1">
    <source>
        <dbReference type="SAM" id="Phobius"/>
    </source>
</evidence>
<keyword evidence="1" id="KW-1133">Transmembrane helix</keyword>
<name>A0ABY4X757_9SPHN</name>
<gene>
    <name evidence="2" type="ORF">LHA26_15645</name>
</gene>
<keyword evidence="1" id="KW-0812">Transmembrane</keyword>
<dbReference type="Proteomes" id="UP001056937">
    <property type="component" value="Chromosome 1"/>
</dbReference>
<dbReference type="RefSeq" id="WP_252166496.1">
    <property type="nucleotide sequence ID" value="NZ_CP084930.1"/>
</dbReference>
<reference evidence="2" key="1">
    <citation type="journal article" date="2022" name="Toxins">
        <title>Genomic Analysis of Sphingopyxis sp. USTB-05 for Biodegrading Cyanobacterial Hepatotoxins.</title>
        <authorList>
            <person name="Liu C."/>
            <person name="Xu Q."/>
            <person name="Zhao Z."/>
            <person name="Zhang H."/>
            <person name="Liu X."/>
            <person name="Yin C."/>
            <person name="Liu Y."/>
            <person name="Yan H."/>
        </authorList>
    </citation>
    <scope>NUCLEOTIDE SEQUENCE</scope>
    <source>
        <strain evidence="2">NBD5</strain>
    </source>
</reference>
<feature type="transmembrane region" description="Helical" evidence="1">
    <location>
        <begin position="47"/>
        <end position="66"/>
    </location>
</feature>
<evidence type="ECO:0000313" key="3">
    <source>
        <dbReference type="Proteomes" id="UP001056937"/>
    </source>
</evidence>
<sequence length="78" mass="8656">MRHPPAGLVHASWCRCRRCAPPAARGALPRWPGRGRGGRVRETGFRAIIWIVLVAIALLASPRMLARRLVRWSGGRHG</sequence>
<proteinExistence type="predicted"/>
<keyword evidence="1" id="KW-0472">Membrane</keyword>
<protein>
    <submittedName>
        <fullName evidence="2">Uncharacterized protein</fullName>
    </submittedName>
</protein>
<keyword evidence="3" id="KW-1185">Reference proteome</keyword>
<evidence type="ECO:0000313" key="2">
    <source>
        <dbReference type="EMBL" id="USI72690.1"/>
    </source>
</evidence>
<accession>A0ABY4X757</accession>
<dbReference type="EMBL" id="CP084930">
    <property type="protein sequence ID" value="USI72690.1"/>
    <property type="molecule type" value="Genomic_DNA"/>
</dbReference>